<dbReference type="PANTHER" id="PTHR42781">
    <property type="entry name" value="SPERMIDINE/PUTRESCINE IMPORT ATP-BINDING PROTEIN POTA"/>
    <property type="match status" value="1"/>
</dbReference>
<dbReference type="Pfam" id="PF00005">
    <property type="entry name" value="ABC_tran"/>
    <property type="match status" value="1"/>
</dbReference>
<dbReference type="PROSITE" id="PS00211">
    <property type="entry name" value="ABC_TRANSPORTER_1"/>
    <property type="match status" value="1"/>
</dbReference>
<evidence type="ECO:0000256" key="8">
    <source>
        <dbReference type="RuleBase" id="RU364083"/>
    </source>
</evidence>
<dbReference type="NCBIfam" id="TIGR01187">
    <property type="entry name" value="potA"/>
    <property type="match status" value="1"/>
</dbReference>
<reference evidence="10 11" key="1">
    <citation type="submission" date="2020-08" db="EMBL/GenBank/DDBJ databases">
        <title>Genomic Encyclopedia of Type Strains, Phase IV (KMG-IV): sequencing the most valuable type-strain genomes for metagenomic binning, comparative biology and taxonomic classification.</title>
        <authorList>
            <person name="Goeker M."/>
        </authorList>
    </citation>
    <scope>NUCLEOTIDE SEQUENCE [LARGE SCALE GENOMIC DNA]</scope>
    <source>
        <strain evidence="10 11">DSM 101465</strain>
    </source>
</reference>
<dbReference type="EC" id="7.6.2.11" evidence="8"/>
<dbReference type="InterPro" id="IPR017871">
    <property type="entry name" value="ABC_transporter-like_CS"/>
</dbReference>
<keyword evidence="4 8" id="KW-0547">Nucleotide-binding</keyword>
<evidence type="ECO:0000313" key="10">
    <source>
        <dbReference type="EMBL" id="MBB6166766.1"/>
    </source>
</evidence>
<evidence type="ECO:0000256" key="5">
    <source>
        <dbReference type="ARBA" id="ARBA00022840"/>
    </source>
</evidence>
<dbReference type="InterPro" id="IPR013611">
    <property type="entry name" value="Transp-assoc_OB_typ2"/>
</dbReference>
<accession>A0A841K9Q1</accession>
<comment type="similarity">
    <text evidence="8">Belongs to the ABC transporter superfamily. Spermidine/putrescine importer (TC 3.A.1.11.1) family.</text>
</comment>
<dbReference type="GO" id="GO:0043190">
    <property type="term" value="C:ATP-binding cassette (ABC) transporter complex"/>
    <property type="evidence" value="ECO:0007669"/>
    <property type="project" value="InterPro"/>
</dbReference>
<evidence type="ECO:0000256" key="7">
    <source>
        <dbReference type="ARBA" id="ARBA00023136"/>
    </source>
</evidence>
<dbReference type="InterPro" id="IPR027417">
    <property type="entry name" value="P-loop_NTPase"/>
</dbReference>
<dbReference type="SMART" id="SM00382">
    <property type="entry name" value="AAA"/>
    <property type="match status" value="1"/>
</dbReference>
<keyword evidence="5 8" id="KW-0067">ATP-binding</keyword>
<proteinExistence type="inferred from homology"/>
<keyword evidence="11" id="KW-1185">Reference proteome</keyword>
<dbReference type="PANTHER" id="PTHR42781:SF6">
    <property type="entry name" value="SPERMIDINE_PUTRESCINE IMPORT ATP-BINDING PROTEIN POTA"/>
    <property type="match status" value="1"/>
</dbReference>
<evidence type="ECO:0000256" key="6">
    <source>
        <dbReference type="ARBA" id="ARBA00022967"/>
    </source>
</evidence>
<keyword evidence="3 8" id="KW-1003">Cell membrane</keyword>
<dbReference type="RefSeq" id="WP_183331671.1">
    <property type="nucleotide sequence ID" value="NZ_BMHX01000001.1"/>
</dbReference>
<dbReference type="SUPFAM" id="SSF50331">
    <property type="entry name" value="MOP-like"/>
    <property type="match status" value="1"/>
</dbReference>
<dbReference type="Pfam" id="PF08402">
    <property type="entry name" value="TOBE_2"/>
    <property type="match status" value="1"/>
</dbReference>
<dbReference type="FunFam" id="3.40.50.300:FF:000042">
    <property type="entry name" value="Maltose/maltodextrin ABC transporter, ATP-binding protein"/>
    <property type="match status" value="1"/>
</dbReference>
<dbReference type="SUPFAM" id="SSF52540">
    <property type="entry name" value="P-loop containing nucleoside triphosphate hydrolases"/>
    <property type="match status" value="1"/>
</dbReference>
<organism evidence="10 11">
    <name type="scientific">Chelatococcus composti</name>
    <dbReference type="NCBI Taxonomy" id="1743235"/>
    <lineage>
        <taxon>Bacteria</taxon>
        <taxon>Pseudomonadati</taxon>
        <taxon>Pseudomonadota</taxon>
        <taxon>Alphaproteobacteria</taxon>
        <taxon>Hyphomicrobiales</taxon>
        <taxon>Chelatococcaceae</taxon>
        <taxon>Chelatococcus</taxon>
    </lineage>
</organism>
<dbReference type="InterPro" id="IPR003439">
    <property type="entry name" value="ABC_transporter-like_ATP-bd"/>
</dbReference>
<dbReference type="GO" id="GO:0005524">
    <property type="term" value="F:ATP binding"/>
    <property type="evidence" value="ECO:0007669"/>
    <property type="project" value="UniProtKB-KW"/>
</dbReference>
<sequence>MSGIRLENVFKAYGDATVVRDLSLTIPQGEFFTLLGPSGSGKTTTLSIIAGFTMADRGRVFINGRDATRAEPRERGLGMVFQNYAIFPHLNVFENVAFPLTVKKVPKVEIAKRVADALEMVKLTGFERRYARQLSGGQQQRVALARAIVAHPPIVLMDEPLGALDKNLRYHMQMEIKEISTRLGMTVVYVTHDQEEALTMSDRIAIMNGGVIAQMGPPREVYERPQSAFVAKFLGEADLIRVERQSGCLVGPGSLPVRAGEDNGSLQKGQLFLRPEKVTLCDPGTGEAGCTLRGKVHQVAFLGNVIRFEVELEDGTIILSDVANAAGIKNFPVGAAVDVTWLPEHARLLED</sequence>
<comment type="subcellular location">
    <subcellularLocation>
        <location evidence="1">Cell inner membrane</location>
        <topology evidence="1">Peripheral membrane protein</topology>
    </subcellularLocation>
</comment>
<evidence type="ECO:0000256" key="2">
    <source>
        <dbReference type="ARBA" id="ARBA00022448"/>
    </source>
</evidence>
<feature type="domain" description="ABC transporter" evidence="9">
    <location>
        <begin position="4"/>
        <end position="234"/>
    </location>
</feature>
<name>A0A841K9Q1_9HYPH</name>
<dbReference type="InterPro" id="IPR008995">
    <property type="entry name" value="Mo/tungstate-bd_C_term_dom"/>
</dbReference>
<evidence type="ECO:0000256" key="1">
    <source>
        <dbReference type="ARBA" id="ARBA00004417"/>
    </source>
</evidence>
<gene>
    <name evidence="8" type="primary">potA</name>
    <name evidence="10" type="ORF">HNQ73_000374</name>
</gene>
<dbReference type="GO" id="GO:0016887">
    <property type="term" value="F:ATP hydrolysis activity"/>
    <property type="evidence" value="ECO:0007669"/>
    <property type="project" value="InterPro"/>
</dbReference>
<comment type="catalytic activity">
    <reaction evidence="8">
        <text>ATP + H2O + polyamine-[polyamine-binding protein]Side 1 = ADP + phosphate + polyamineSide 2 + [polyamine-binding protein]Side 1.</text>
        <dbReference type="EC" id="7.6.2.11"/>
    </reaction>
</comment>
<evidence type="ECO:0000313" key="11">
    <source>
        <dbReference type="Proteomes" id="UP000588017"/>
    </source>
</evidence>
<evidence type="ECO:0000256" key="3">
    <source>
        <dbReference type="ARBA" id="ARBA00022475"/>
    </source>
</evidence>
<keyword evidence="7 8" id="KW-0472">Membrane</keyword>
<comment type="caution">
    <text evidence="10">The sequence shown here is derived from an EMBL/GenBank/DDBJ whole genome shotgun (WGS) entry which is preliminary data.</text>
</comment>
<evidence type="ECO:0000256" key="4">
    <source>
        <dbReference type="ARBA" id="ARBA00022741"/>
    </source>
</evidence>
<dbReference type="Gene3D" id="3.40.50.300">
    <property type="entry name" value="P-loop containing nucleotide triphosphate hydrolases"/>
    <property type="match status" value="1"/>
</dbReference>
<comment type="subunit">
    <text evidence="8">The complex is composed of two ATP-binding proteins (PotA), two transmembrane proteins (PotB and PotC) and a solute-binding protein (PotD).</text>
</comment>
<dbReference type="PROSITE" id="PS50893">
    <property type="entry name" value="ABC_TRANSPORTER_2"/>
    <property type="match status" value="1"/>
</dbReference>
<comment type="function">
    <text evidence="8">Part of the ABC transporter complex PotABCD involved in spermidine/putrescine import. Responsible for energy coupling to the transport system.</text>
</comment>
<keyword evidence="6 8" id="KW-1278">Translocase</keyword>
<dbReference type="AlphaFoldDB" id="A0A841K9Q1"/>
<protein>
    <recommendedName>
        <fullName evidence="8">Spermidine/putrescine import ATP-binding protein PotA</fullName>
        <ecNumber evidence="8">7.6.2.11</ecNumber>
    </recommendedName>
</protein>
<dbReference type="Proteomes" id="UP000588017">
    <property type="component" value="Unassembled WGS sequence"/>
</dbReference>
<dbReference type="EMBL" id="JACHEH010000001">
    <property type="protein sequence ID" value="MBB6166766.1"/>
    <property type="molecule type" value="Genomic_DNA"/>
</dbReference>
<dbReference type="GO" id="GO:0015417">
    <property type="term" value="F:ABC-type polyamine transporter activity"/>
    <property type="evidence" value="ECO:0007669"/>
    <property type="project" value="UniProtKB-EC"/>
</dbReference>
<dbReference type="InterPro" id="IPR003593">
    <property type="entry name" value="AAA+_ATPase"/>
</dbReference>
<keyword evidence="2 8" id="KW-0813">Transport</keyword>
<dbReference type="InterPro" id="IPR005893">
    <property type="entry name" value="PotA-like"/>
</dbReference>
<evidence type="ECO:0000259" key="9">
    <source>
        <dbReference type="PROSITE" id="PS50893"/>
    </source>
</evidence>
<dbReference type="InterPro" id="IPR050093">
    <property type="entry name" value="ABC_SmlMolc_Importer"/>
</dbReference>